<dbReference type="Gene3D" id="3.40.50.1820">
    <property type="entry name" value="alpha/beta hydrolase"/>
    <property type="match status" value="1"/>
</dbReference>
<organism evidence="3 4">
    <name type="scientific">Mycena belliarum</name>
    <dbReference type="NCBI Taxonomy" id="1033014"/>
    <lineage>
        <taxon>Eukaryota</taxon>
        <taxon>Fungi</taxon>
        <taxon>Dikarya</taxon>
        <taxon>Basidiomycota</taxon>
        <taxon>Agaricomycotina</taxon>
        <taxon>Agaricomycetes</taxon>
        <taxon>Agaricomycetidae</taxon>
        <taxon>Agaricales</taxon>
        <taxon>Marasmiineae</taxon>
        <taxon>Mycenaceae</taxon>
        <taxon>Mycena</taxon>
    </lineage>
</organism>
<dbReference type="SUPFAM" id="SSF53474">
    <property type="entry name" value="alpha/beta-Hydrolases"/>
    <property type="match status" value="1"/>
</dbReference>
<dbReference type="PANTHER" id="PTHR48081">
    <property type="entry name" value="AB HYDROLASE SUPERFAMILY PROTEIN C4A8.06C"/>
    <property type="match status" value="1"/>
</dbReference>
<accession>A0AAD6UD39</accession>
<dbReference type="InterPro" id="IPR029058">
    <property type="entry name" value="AB_hydrolase_fold"/>
</dbReference>
<proteinExistence type="predicted"/>
<protein>
    <submittedName>
        <fullName evidence="3">Alpha/Beta hydrolase protein</fullName>
    </submittedName>
</protein>
<keyword evidence="4" id="KW-1185">Reference proteome</keyword>
<dbReference type="AlphaFoldDB" id="A0AAD6UD39"/>
<name>A0AAD6UD39_9AGAR</name>
<gene>
    <name evidence="3" type="ORF">B0H15DRAFT_823781</name>
</gene>
<comment type="caution">
    <text evidence="3">The sequence shown here is derived from an EMBL/GenBank/DDBJ whole genome shotgun (WGS) entry which is preliminary data.</text>
</comment>
<dbReference type="Proteomes" id="UP001222325">
    <property type="component" value="Unassembled WGS sequence"/>
</dbReference>
<dbReference type="EMBL" id="JARJCN010000009">
    <property type="protein sequence ID" value="KAJ7098014.1"/>
    <property type="molecule type" value="Genomic_DNA"/>
</dbReference>
<dbReference type="Pfam" id="PF20434">
    <property type="entry name" value="BD-FAE"/>
    <property type="match status" value="1"/>
</dbReference>
<feature type="domain" description="BD-FAE-like" evidence="2">
    <location>
        <begin position="19"/>
        <end position="224"/>
    </location>
</feature>
<evidence type="ECO:0000256" key="1">
    <source>
        <dbReference type="ARBA" id="ARBA00022801"/>
    </source>
</evidence>
<sequence>MSTVLDIPYSTASPLLQFDVYTPESAPPRSPVLVFVRGGAWRADDKSAHRDFATTLVAATNCPVLVPNYRLTTDTNDFRHPAHAEDVLAFLVFLSTWPGVPGVLQPAARPWYLMGHSAGAHILTSIFLDASAIYPSLTPPASVVQAVRGIVMTEGIYDIDMCLARFPAYRDWFLAAAFGDRPSYADCATTRLPKRDGSALSWLVVHSKGDTLVDMPQSDAIYTHLCAIYGDATVARKFDQLDVEHDDVMHSPLFIDMVRSFVDRLQS</sequence>
<dbReference type="InterPro" id="IPR050300">
    <property type="entry name" value="GDXG_lipolytic_enzyme"/>
</dbReference>
<evidence type="ECO:0000259" key="2">
    <source>
        <dbReference type="Pfam" id="PF20434"/>
    </source>
</evidence>
<evidence type="ECO:0000313" key="3">
    <source>
        <dbReference type="EMBL" id="KAJ7098014.1"/>
    </source>
</evidence>
<reference evidence="3" key="1">
    <citation type="submission" date="2023-03" db="EMBL/GenBank/DDBJ databases">
        <title>Massive genome expansion in bonnet fungi (Mycena s.s.) driven by repeated elements and novel gene families across ecological guilds.</title>
        <authorList>
            <consortium name="Lawrence Berkeley National Laboratory"/>
            <person name="Harder C.B."/>
            <person name="Miyauchi S."/>
            <person name="Viragh M."/>
            <person name="Kuo A."/>
            <person name="Thoen E."/>
            <person name="Andreopoulos B."/>
            <person name="Lu D."/>
            <person name="Skrede I."/>
            <person name="Drula E."/>
            <person name="Henrissat B."/>
            <person name="Morin E."/>
            <person name="Kohler A."/>
            <person name="Barry K."/>
            <person name="LaButti K."/>
            <person name="Morin E."/>
            <person name="Salamov A."/>
            <person name="Lipzen A."/>
            <person name="Mereny Z."/>
            <person name="Hegedus B."/>
            <person name="Baldrian P."/>
            <person name="Stursova M."/>
            <person name="Weitz H."/>
            <person name="Taylor A."/>
            <person name="Grigoriev I.V."/>
            <person name="Nagy L.G."/>
            <person name="Martin F."/>
            <person name="Kauserud H."/>
        </authorList>
    </citation>
    <scope>NUCLEOTIDE SEQUENCE</scope>
    <source>
        <strain evidence="3">CBHHK173m</strain>
    </source>
</reference>
<keyword evidence="1 3" id="KW-0378">Hydrolase</keyword>
<dbReference type="InterPro" id="IPR049492">
    <property type="entry name" value="BD-FAE-like_dom"/>
</dbReference>
<dbReference type="GO" id="GO:0016787">
    <property type="term" value="F:hydrolase activity"/>
    <property type="evidence" value="ECO:0007669"/>
    <property type="project" value="UniProtKB-KW"/>
</dbReference>
<evidence type="ECO:0000313" key="4">
    <source>
        <dbReference type="Proteomes" id="UP001222325"/>
    </source>
</evidence>
<dbReference type="PANTHER" id="PTHR48081:SF33">
    <property type="entry name" value="KYNURENINE FORMAMIDASE"/>
    <property type="match status" value="1"/>
</dbReference>